<evidence type="ECO:0000259" key="2">
    <source>
        <dbReference type="Pfam" id="PF26584"/>
    </source>
</evidence>
<dbReference type="STRING" id="29655.A0A0K9PNJ5"/>
<sequence>MVESFSSIQIRCAPASVRLFLLMLPFLLFRLNQGLLLRPLEMDNFSTSEPDPSPQPFIPFLAPSPLPPFADVNYPKLSGSCALNFSSVSNVMTTTALDCSAAFAPFLANVICCPQLQATLLILLGEFSKNTGFLALDTIHANHCVSDIQKILGSQGANTNLQTVCSIQPSNLTSSSCPVRNVDAFESIVGSSEILAACKKVDSVNECCSQLCQSAILEASQKLAWSDGVLPNMKNDVLSHDQLSSSSRVEDCRNVILRWLASRLDPLSAKQMFRQISNCNINKVCPLVFSNPGKLTKYCGNEIKNRTVCCHSMKKYVSHLQKQSFITNFQALNCAALLGLKLQKINITKNVYSLCQITLKHFSVQVGTQESGCLLPSLPSDVTFDQTTGISFTCDLNDNIAAPWPSSSETPSSCNKTRVNMPALPAATSAEIGLYSCCKKMLLRLVFLLPIMIAILS</sequence>
<dbReference type="EMBL" id="LFYR01000728">
    <property type="protein sequence ID" value="KMZ70539.1"/>
    <property type="molecule type" value="Genomic_DNA"/>
</dbReference>
<feature type="domain" description="At1g61900-like C-terminal" evidence="2">
    <location>
        <begin position="283"/>
        <end position="356"/>
    </location>
</feature>
<dbReference type="OrthoDB" id="1906601at2759"/>
<name>A0A0K9PNJ5_ZOSMR</name>
<evidence type="ECO:0000313" key="4">
    <source>
        <dbReference type="Proteomes" id="UP000036987"/>
    </source>
</evidence>
<dbReference type="PANTHER" id="PTHR33831">
    <property type="entry name" value="GPI-ANCHORED PROTEIN"/>
    <property type="match status" value="1"/>
</dbReference>
<evidence type="ECO:0000259" key="1">
    <source>
        <dbReference type="Pfam" id="PF19160"/>
    </source>
</evidence>
<dbReference type="InterPro" id="IPR059003">
    <property type="entry name" value="At1g61900_C"/>
</dbReference>
<dbReference type="InterPro" id="IPR043891">
    <property type="entry name" value="SPARK"/>
</dbReference>
<accession>A0A0K9PNJ5</accession>
<dbReference type="OMA" id="SCCKAMD"/>
<reference evidence="4" key="1">
    <citation type="journal article" date="2016" name="Nature">
        <title>The genome of the seagrass Zostera marina reveals angiosperm adaptation to the sea.</title>
        <authorList>
            <person name="Olsen J.L."/>
            <person name="Rouze P."/>
            <person name="Verhelst B."/>
            <person name="Lin Y.-C."/>
            <person name="Bayer T."/>
            <person name="Collen J."/>
            <person name="Dattolo E."/>
            <person name="De Paoli E."/>
            <person name="Dittami S."/>
            <person name="Maumus F."/>
            <person name="Michel G."/>
            <person name="Kersting A."/>
            <person name="Lauritano C."/>
            <person name="Lohaus R."/>
            <person name="Toepel M."/>
            <person name="Tonon T."/>
            <person name="Vanneste K."/>
            <person name="Amirebrahimi M."/>
            <person name="Brakel J."/>
            <person name="Bostroem C."/>
            <person name="Chovatia M."/>
            <person name="Grimwood J."/>
            <person name="Jenkins J.W."/>
            <person name="Jueterbock A."/>
            <person name="Mraz A."/>
            <person name="Stam W.T."/>
            <person name="Tice H."/>
            <person name="Bornberg-Bauer E."/>
            <person name="Green P.J."/>
            <person name="Pearson G.A."/>
            <person name="Procaccini G."/>
            <person name="Duarte C.M."/>
            <person name="Schmutz J."/>
            <person name="Reusch T.B.H."/>
            <person name="Van de Peer Y."/>
        </authorList>
    </citation>
    <scope>NUCLEOTIDE SEQUENCE [LARGE SCALE GENOMIC DNA]</scope>
    <source>
        <strain evidence="4">cv. Finnish</strain>
    </source>
</reference>
<protein>
    <submittedName>
        <fullName evidence="3">Uncharacterized protein</fullName>
    </submittedName>
</protein>
<dbReference type="AlphaFoldDB" id="A0A0K9PNJ5"/>
<dbReference type="InterPro" id="IPR040336">
    <property type="entry name" value="At1g61900-like"/>
</dbReference>
<proteinExistence type="predicted"/>
<dbReference type="PANTHER" id="PTHR33831:SF5">
    <property type="entry name" value="OS07G0102300 PROTEIN"/>
    <property type="match status" value="1"/>
</dbReference>
<comment type="caution">
    <text evidence="3">The sequence shown here is derived from an EMBL/GenBank/DDBJ whole genome shotgun (WGS) entry which is preliminary data.</text>
</comment>
<organism evidence="3 4">
    <name type="scientific">Zostera marina</name>
    <name type="common">Eelgrass</name>
    <dbReference type="NCBI Taxonomy" id="29655"/>
    <lineage>
        <taxon>Eukaryota</taxon>
        <taxon>Viridiplantae</taxon>
        <taxon>Streptophyta</taxon>
        <taxon>Embryophyta</taxon>
        <taxon>Tracheophyta</taxon>
        <taxon>Spermatophyta</taxon>
        <taxon>Magnoliopsida</taxon>
        <taxon>Liliopsida</taxon>
        <taxon>Zosteraceae</taxon>
        <taxon>Zostera</taxon>
    </lineage>
</organism>
<feature type="domain" description="SPARK" evidence="1">
    <location>
        <begin position="78"/>
        <end position="226"/>
    </location>
</feature>
<dbReference type="Proteomes" id="UP000036987">
    <property type="component" value="Unassembled WGS sequence"/>
</dbReference>
<dbReference type="Pfam" id="PF26584">
    <property type="entry name" value="At1g61900"/>
    <property type="match status" value="1"/>
</dbReference>
<keyword evidence="4" id="KW-1185">Reference proteome</keyword>
<gene>
    <name evidence="3" type="ORF">ZOSMA_19G01280</name>
</gene>
<evidence type="ECO:0000313" key="3">
    <source>
        <dbReference type="EMBL" id="KMZ70539.1"/>
    </source>
</evidence>
<dbReference type="Pfam" id="PF19160">
    <property type="entry name" value="SPARK"/>
    <property type="match status" value="1"/>
</dbReference>